<comment type="caution">
    <text evidence="10">The sequence shown here is derived from an EMBL/GenBank/DDBJ whole genome shotgun (WGS) entry which is preliminary data.</text>
</comment>
<keyword evidence="2" id="KW-0479">Metal-binding</keyword>
<evidence type="ECO:0000256" key="7">
    <source>
        <dbReference type="ARBA" id="ARBA00023242"/>
    </source>
</evidence>
<dbReference type="PROSITE" id="PS50157">
    <property type="entry name" value="ZINC_FINGER_C2H2_2"/>
    <property type="match status" value="3"/>
</dbReference>
<evidence type="ECO:0000256" key="4">
    <source>
        <dbReference type="ARBA" id="ARBA00022771"/>
    </source>
</evidence>
<feature type="domain" description="C2H2-type" evidence="9">
    <location>
        <begin position="38"/>
        <end position="65"/>
    </location>
</feature>
<dbReference type="GO" id="GO:0008270">
    <property type="term" value="F:zinc ion binding"/>
    <property type="evidence" value="ECO:0007669"/>
    <property type="project" value="UniProtKB-KW"/>
</dbReference>
<dbReference type="SUPFAM" id="SSF57667">
    <property type="entry name" value="beta-beta-alpha zinc fingers"/>
    <property type="match status" value="2"/>
</dbReference>
<proteinExistence type="predicted"/>
<gene>
    <name evidence="10" type="ORF">QLX08_006800</name>
</gene>
<dbReference type="GO" id="GO:0006357">
    <property type="term" value="P:regulation of transcription by RNA polymerase II"/>
    <property type="evidence" value="ECO:0007669"/>
    <property type="project" value="TreeGrafter"/>
</dbReference>
<evidence type="ECO:0000256" key="6">
    <source>
        <dbReference type="ARBA" id="ARBA00023125"/>
    </source>
</evidence>
<dbReference type="PANTHER" id="PTHR24404">
    <property type="entry name" value="ZINC FINGER PROTEIN"/>
    <property type="match status" value="1"/>
</dbReference>
<evidence type="ECO:0000256" key="2">
    <source>
        <dbReference type="ARBA" id="ARBA00022723"/>
    </source>
</evidence>
<evidence type="ECO:0000259" key="9">
    <source>
        <dbReference type="PROSITE" id="PS50157"/>
    </source>
</evidence>
<evidence type="ECO:0000256" key="3">
    <source>
        <dbReference type="ARBA" id="ARBA00022737"/>
    </source>
</evidence>
<feature type="domain" description="C2H2-type" evidence="9">
    <location>
        <begin position="67"/>
        <end position="94"/>
    </location>
</feature>
<name>A0AAW0ZRM2_9HYME</name>
<dbReference type="Proteomes" id="UP001432146">
    <property type="component" value="Unassembled WGS sequence"/>
</dbReference>
<evidence type="ECO:0000256" key="8">
    <source>
        <dbReference type="PROSITE-ProRule" id="PRU00042"/>
    </source>
</evidence>
<keyword evidence="6" id="KW-0238">DNA-binding</keyword>
<dbReference type="Gene3D" id="3.30.160.60">
    <property type="entry name" value="Classic Zinc Finger"/>
    <property type="match status" value="1"/>
</dbReference>
<dbReference type="InterPro" id="IPR013087">
    <property type="entry name" value="Znf_C2H2_type"/>
</dbReference>
<keyword evidence="5" id="KW-0862">Zinc</keyword>
<evidence type="ECO:0000313" key="11">
    <source>
        <dbReference type="Proteomes" id="UP001432146"/>
    </source>
</evidence>
<dbReference type="GO" id="GO:0005634">
    <property type="term" value="C:nucleus"/>
    <property type="evidence" value="ECO:0007669"/>
    <property type="project" value="UniProtKB-SubCell"/>
</dbReference>
<dbReference type="PROSITE" id="PS00028">
    <property type="entry name" value="ZINC_FINGER_C2H2_1"/>
    <property type="match status" value="1"/>
</dbReference>
<dbReference type="PANTHER" id="PTHR24404:SF114">
    <property type="entry name" value="KLUMPFUSS, ISOFORM B-RELATED"/>
    <property type="match status" value="1"/>
</dbReference>
<protein>
    <recommendedName>
        <fullName evidence="9">C2H2-type domain-containing protein</fullName>
    </recommendedName>
</protein>
<organism evidence="10 11">
    <name type="scientific">Tetragonisca angustula</name>
    <dbReference type="NCBI Taxonomy" id="166442"/>
    <lineage>
        <taxon>Eukaryota</taxon>
        <taxon>Metazoa</taxon>
        <taxon>Ecdysozoa</taxon>
        <taxon>Arthropoda</taxon>
        <taxon>Hexapoda</taxon>
        <taxon>Insecta</taxon>
        <taxon>Pterygota</taxon>
        <taxon>Neoptera</taxon>
        <taxon>Endopterygota</taxon>
        <taxon>Hymenoptera</taxon>
        <taxon>Apocrita</taxon>
        <taxon>Aculeata</taxon>
        <taxon>Apoidea</taxon>
        <taxon>Anthophila</taxon>
        <taxon>Apidae</taxon>
        <taxon>Tetragonisca</taxon>
    </lineage>
</organism>
<evidence type="ECO:0000256" key="5">
    <source>
        <dbReference type="ARBA" id="ARBA00022833"/>
    </source>
</evidence>
<dbReference type="GO" id="GO:0003700">
    <property type="term" value="F:DNA-binding transcription factor activity"/>
    <property type="evidence" value="ECO:0007669"/>
    <property type="project" value="TreeGrafter"/>
</dbReference>
<keyword evidence="7" id="KW-0539">Nucleus</keyword>
<feature type="domain" description="C2H2-type" evidence="9">
    <location>
        <begin position="96"/>
        <end position="119"/>
    </location>
</feature>
<dbReference type="EMBL" id="JAWNGG020000126">
    <property type="protein sequence ID" value="KAK9300442.1"/>
    <property type="molecule type" value="Genomic_DNA"/>
</dbReference>
<keyword evidence="4 8" id="KW-0863">Zinc-finger</keyword>
<accession>A0AAW0ZRM2</accession>
<keyword evidence="3" id="KW-0677">Repeat</keyword>
<dbReference type="Pfam" id="PF00096">
    <property type="entry name" value="zf-C2H2"/>
    <property type="match status" value="2"/>
</dbReference>
<dbReference type="GO" id="GO:0000978">
    <property type="term" value="F:RNA polymerase II cis-regulatory region sequence-specific DNA binding"/>
    <property type="evidence" value="ECO:0007669"/>
    <property type="project" value="TreeGrafter"/>
</dbReference>
<evidence type="ECO:0000256" key="1">
    <source>
        <dbReference type="ARBA" id="ARBA00004123"/>
    </source>
</evidence>
<dbReference type="InterPro" id="IPR036236">
    <property type="entry name" value="Znf_C2H2_sf"/>
</dbReference>
<keyword evidence="11" id="KW-1185">Reference proteome</keyword>
<dbReference type="AlphaFoldDB" id="A0AAW0ZRM2"/>
<evidence type="ECO:0000313" key="10">
    <source>
        <dbReference type="EMBL" id="KAK9300442.1"/>
    </source>
</evidence>
<reference evidence="10 11" key="1">
    <citation type="submission" date="2024-05" db="EMBL/GenBank/DDBJ databases">
        <title>The nuclear and mitochondrial genome assemblies of Tetragonisca angustula (Apidae: Meliponini), a tiny yet remarkable pollinator in the Neotropics.</title>
        <authorList>
            <person name="Ferrari R."/>
            <person name="Ricardo P.C."/>
            <person name="Dias F.C."/>
            <person name="Araujo N.S."/>
            <person name="Soares D.O."/>
            <person name="Zhou Q.-S."/>
            <person name="Zhu C.-D."/>
            <person name="Coutinho L."/>
            <person name="Airas M.C."/>
            <person name="Batista T.M."/>
        </authorList>
    </citation>
    <scope>NUCLEOTIDE SEQUENCE [LARGE SCALE GENOMIC DNA]</scope>
    <source>
        <strain evidence="10">ASF017062</strain>
        <tissue evidence="10">Abdomen</tissue>
    </source>
</reference>
<comment type="subcellular location">
    <subcellularLocation>
        <location evidence="1">Nucleus</location>
    </subcellularLocation>
</comment>
<dbReference type="InterPro" id="IPR050589">
    <property type="entry name" value="Ikaros_C2H2-ZF"/>
</dbReference>
<sequence length="119" mass="14047">MHRLSNELPRAIRQQQCGRGIRRTAAVGHAGMANCALHQCSMCGKTYSWKSSYHRHLREECGNQQRVKCKNCGRQYRWRDSLNRHLKYECGVEPKYMCSACGRKFRHKQLLTSHLRKFH</sequence>
<dbReference type="SMART" id="SM00355">
    <property type="entry name" value="ZnF_C2H2"/>
    <property type="match status" value="3"/>
</dbReference>